<comment type="subcellular location">
    <subcellularLocation>
        <location evidence="1">Nucleus</location>
    </subcellularLocation>
</comment>
<dbReference type="Gene3D" id="4.10.240.10">
    <property type="entry name" value="Zn(2)-C6 fungal-type DNA-binding domain"/>
    <property type="match status" value="1"/>
</dbReference>
<evidence type="ECO:0000313" key="6">
    <source>
        <dbReference type="EMBL" id="KAF3076266.1"/>
    </source>
</evidence>
<keyword evidence="3" id="KW-0539">Nucleus</keyword>
<protein>
    <recommendedName>
        <fullName evidence="5">Zn(2)-C6 fungal-type domain-containing protein</fullName>
    </recommendedName>
</protein>
<dbReference type="PANTHER" id="PTHR31001">
    <property type="entry name" value="UNCHARACTERIZED TRANSCRIPTIONAL REGULATORY PROTEIN"/>
    <property type="match status" value="1"/>
</dbReference>
<keyword evidence="2" id="KW-0479">Metal-binding</keyword>
<proteinExistence type="predicted"/>
<dbReference type="EMBL" id="QLNT01000002">
    <property type="protein sequence ID" value="KAF3076266.1"/>
    <property type="molecule type" value="Genomic_DNA"/>
</dbReference>
<evidence type="ECO:0000256" key="1">
    <source>
        <dbReference type="ARBA" id="ARBA00004123"/>
    </source>
</evidence>
<dbReference type="SMART" id="SM00906">
    <property type="entry name" value="Fungal_trans"/>
    <property type="match status" value="1"/>
</dbReference>
<accession>A0A9P4XLE6</accession>
<dbReference type="PROSITE" id="PS00463">
    <property type="entry name" value="ZN2_CY6_FUNGAL_1"/>
    <property type="match status" value="1"/>
</dbReference>
<dbReference type="InterPro" id="IPR001138">
    <property type="entry name" value="Zn2Cys6_DnaBD"/>
</dbReference>
<dbReference type="InterPro" id="IPR050613">
    <property type="entry name" value="Sec_Metabolite_Reg"/>
</dbReference>
<dbReference type="Pfam" id="PF00172">
    <property type="entry name" value="Zn_clus"/>
    <property type="match status" value="1"/>
</dbReference>
<dbReference type="Proteomes" id="UP000801864">
    <property type="component" value="Unassembled WGS sequence"/>
</dbReference>
<dbReference type="PANTHER" id="PTHR31001:SF87">
    <property type="entry name" value="COL-21"/>
    <property type="match status" value="1"/>
</dbReference>
<evidence type="ECO:0000259" key="5">
    <source>
        <dbReference type="PROSITE" id="PS50048"/>
    </source>
</evidence>
<dbReference type="GO" id="GO:0008270">
    <property type="term" value="F:zinc ion binding"/>
    <property type="evidence" value="ECO:0007669"/>
    <property type="project" value="InterPro"/>
</dbReference>
<evidence type="ECO:0000256" key="2">
    <source>
        <dbReference type="ARBA" id="ARBA00022723"/>
    </source>
</evidence>
<dbReference type="SMART" id="SM00066">
    <property type="entry name" value="GAL4"/>
    <property type="match status" value="1"/>
</dbReference>
<dbReference type="GO" id="GO:0000981">
    <property type="term" value="F:DNA-binding transcription factor activity, RNA polymerase II-specific"/>
    <property type="evidence" value="ECO:0007669"/>
    <property type="project" value="InterPro"/>
</dbReference>
<dbReference type="Pfam" id="PF04082">
    <property type="entry name" value="Fungal_trans"/>
    <property type="match status" value="1"/>
</dbReference>
<feature type="region of interest" description="Disordered" evidence="4">
    <location>
        <begin position="1"/>
        <end position="30"/>
    </location>
</feature>
<dbReference type="CDD" id="cd00067">
    <property type="entry name" value="GAL4"/>
    <property type="match status" value="1"/>
</dbReference>
<dbReference type="InterPro" id="IPR007219">
    <property type="entry name" value="XnlR_reg_dom"/>
</dbReference>
<dbReference type="GO" id="GO:0005634">
    <property type="term" value="C:nucleus"/>
    <property type="evidence" value="ECO:0007669"/>
    <property type="project" value="UniProtKB-SubCell"/>
</dbReference>
<gene>
    <name evidence="6" type="ORF">CFAM422_001789</name>
</gene>
<organism evidence="6 7">
    <name type="scientific">Trichoderma lentiforme</name>
    <dbReference type="NCBI Taxonomy" id="1567552"/>
    <lineage>
        <taxon>Eukaryota</taxon>
        <taxon>Fungi</taxon>
        <taxon>Dikarya</taxon>
        <taxon>Ascomycota</taxon>
        <taxon>Pezizomycotina</taxon>
        <taxon>Sordariomycetes</taxon>
        <taxon>Hypocreomycetidae</taxon>
        <taxon>Hypocreales</taxon>
        <taxon>Hypocreaceae</taxon>
        <taxon>Trichoderma</taxon>
    </lineage>
</organism>
<dbReference type="GO" id="GO:0003677">
    <property type="term" value="F:DNA binding"/>
    <property type="evidence" value="ECO:0007669"/>
    <property type="project" value="InterPro"/>
</dbReference>
<dbReference type="AlphaFoldDB" id="A0A9P4XLE6"/>
<name>A0A9P4XLE6_9HYPO</name>
<evidence type="ECO:0000256" key="4">
    <source>
        <dbReference type="SAM" id="MobiDB-lite"/>
    </source>
</evidence>
<dbReference type="PROSITE" id="PS50048">
    <property type="entry name" value="ZN2_CY6_FUNGAL_2"/>
    <property type="match status" value="1"/>
</dbReference>
<evidence type="ECO:0000313" key="7">
    <source>
        <dbReference type="Proteomes" id="UP000801864"/>
    </source>
</evidence>
<feature type="domain" description="Zn(2)-C6 fungal-type" evidence="5">
    <location>
        <begin position="31"/>
        <end position="62"/>
    </location>
</feature>
<dbReference type="SUPFAM" id="SSF57701">
    <property type="entry name" value="Zn2/Cys6 DNA-binding domain"/>
    <property type="match status" value="1"/>
</dbReference>
<comment type="caution">
    <text evidence="6">The sequence shown here is derived from an EMBL/GenBank/DDBJ whole genome shotgun (WGS) entry which is preliminary data.</text>
</comment>
<evidence type="ECO:0000256" key="3">
    <source>
        <dbReference type="ARBA" id="ARBA00023242"/>
    </source>
</evidence>
<feature type="compositionally biased region" description="Basic and acidic residues" evidence="4">
    <location>
        <begin position="1"/>
        <end position="16"/>
    </location>
</feature>
<sequence length="727" mass="82273">MEHIVSVDTGESDRSSHPSKVTKRKKRPPLSCTECRRRKRKCDGKLPCCDCKLRDKPQGCRYADGAMPRSRETASPYSSAATMSIHSPVSATGTIPLDSDSSKGHQIGKLGYARTGTSTADYLDRIDVGDEEVVGDIETCSAASGHGNLWQRYKSLVKQLPTRECIAKITDFYFQKINWQYYILDESSFRQQLHDWYRLDLQPFASKKFEVLPADVKAFPALLLEVIATSLLLMSPDRALELNDLKNVGGMSFETMAVKYSETGMDLLNLLGKTQISLTTVFADFLRVAFLKYFGQVTESWHALGEAVKDAQEIGLHRASRDPKPHMDDIAAVVENQWNIQDRRRLWMLLSGWDIHTAMVLGRPAAIDDNTEPILPVDVPITANRPLTPVLLRSTDDVPTPLTRAIWAYRIMKNLRHIQALEKEGSYPENYSHVDRLDQELRQLDQSIPPYFRRRNPDKSFDSIPECYWLSGARATLPQLLSFDLIALHRPYIFTRLESRSRALEACLDMLQAQREHFESIEENQYKTFFLFFGTFDAIVLIASIYTFFPTENLDKAAQAMQHFQWSTERFEAMSGQSALAKAAAVTLHTFSTRLKKTLQWEACYPSADALSTSTNTPGSHMQAKLHGLVSYSDDLSSCSDRGLSPSRPKMQPRFPNDEPPAALYDLSFIEPIYATSDIVYNDLIGSWDLQTAFSPDSNAYLPQFHGNFSSNSVWSFLNNDFDYANT</sequence>
<dbReference type="InterPro" id="IPR036864">
    <property type="entry name" value="Zn2-C6_fun-type_DNA-bd_sf"/>
</dbReference>
<keyword evidence="7" id="KW-1185">Reference proteome</keyword>
<dbReference type="GO" id="GO:0006351">
    <property type="term" value="P:DNA-templated transcription"/>
    <property type="evidence" value="ECO:0007669"/>
    <property type="project" value="InterPro"/>
</dbReference>
<dbReference type="CDD" id="cd12148">
    <property type="entry name" value="fungal_TF_MHR"/>
    <property type="match status" value="1"/>
</dbReference>
<reference evidence="6 7" key="1">
    <citation type="submission" date="2018-06" db="EMBL/GenBank/DDBJ databases">
        <title>Genome analysis of cellulolytic fungus Trichoderma lentiforme CFAM-422.</title>
        <authorList>
            <person name="Steindorff A.S."/>
            <person name="Formighieri E.F."/>
            <person name="Midorikawa G.E.O."/>
            <person name="Tamietti M.S."/>
            <person name="Ramos E.Z."/>
            <person name="Silva A.S."/>
            <person name="Bon E.P.S."/>
            <person name="Mendes T.D."/>
            <person name="Damaso M.C.T."/>
            <person name="Favaro L.C.L."/>
        </authorList>
    </citation>
    <scope>NUCLEOTIDE SEQUENCE [LARGE SCALE GENOMIC DNA]</scope>
    <source>
        <strain evidence="6 7">CFAM-422</strain>
    </source>
</reference>